<dbReference type="InterPro" id="IPR001810">
    <property type="entry name" value="F-box_dom"/>
</dbReference>
<dbReference type="SUPFAM" id="SSF81383">
    <property type="entry name" value="F-box domain"/>
    <property type="match status" value="1"/>
</dbReference>
<sequence>MASTTSGELMSLPTEILFHVFKELPPQTLAVVSQLSRRLNVIAERTLYASVHIMDSISPESPTPWRTYRWCESVFKRLSFVDTMHKVHVRWQSDGSPPPLPQYFIAFCERLGESLQHLHYLESLELQLGPANRISPLSRDPMHAVERVLKRCRFPLLQACSLGADYNKGNAQPYTHVLAHFLASHSGLMSLKIPDYHAALNLPITSLHQLSTFRGSPDTAASLLPGRSIQHLALNGQDTDLMRMLPMMSGTPFPILTLDLNSMAARISLLRSVATYLPTLETLRIRLALRHTLHYAFTGIRILTGLSAVLSSFVQLAWLDLAGTELGGIRGKNDSEDERALCFEWHRACPTLRRITFPSKNEYILHQAFWCLALVQNQSR</sequence>
<dbReference type="PROSITE" id="PS50181">
    <property type="entry name" value="FBOX"/>
    <property type="match status" value="1"/>
</dbReference>
<dbReference type="AlphaFoldDB" id="A0A4Y7T4L6"/>
<proteinExistence type="predicted"/>
<evidence type="ECO:0000313" key="2">
    <source>
        <dbReference type="EMBL" id="TEB29116.1"/>
    </source>
</evidence>
<dbReference type="SMART" id="SM00256">
    <property type="entry name" value="FBOX"/>
    <property type="match status" value="1"/>
</dbReference>
<accession>A0A4Y7T4L6</accession>
<comment type="caution">
    <text evidence="2">The sequence shown here is derived from an EMBL/GenBank/DDBJ whole genome shotgun (WGS) entry which is preliminary data.</text>
</comment>
<dbReference type="OrthoDB" id="3247499at2759"/>
<dbReference type="CDD" id="cd09917">
    <property type="entry name" value="F-box_SF"/>
    <property type="match status" value="1"/>
</dbReference>
<dbReference type="Gene3D" id="3.80.10.10">
    <property type="entry name" value="Ribonuclease Inhibitor"/>
    <property type="match status" value="1"/>
</dbReference>
<evidence type="ECO:0000259" key="1">
    <source>
        <dbReference type="PROSITE" id="PS50181"/>
    </source>
</evidence>
<dbReference type="Proteomes" id="UP000298030">
    <property type="component" value="Unassembled WGS sequence"/>
</dbReference>
<evidence type="ECO:0000313" key="3">
    <source>
        <dbReference type="Proteomes" id="UP000298030"/>
    </source>
</evidence>
<name>A0A4Y7T4L6_COPMI</name>
<keyword evidence="3" id="KW-1185">Reference proteome</keyword>
<dbReference type="InterPro" id="IPR032675">
    <property type="entry name" value="LRR_dom_sf"/>
</dbReference>
<dbReference type="Gene3D" id="1.20.1280.50">
    <property type="match status" value="1"/>
</dbReference>
<organism evidence="2 3">
    <name type="scientific">Coprinellus micaceus</name>
    <name type="common">Glistening ink-cap mushroom</name>
    <name type="synonym">Coprinus micaceus</name>
    <dbReference type="NCBI Taxonomy" id="71717"/>
    <lineage>
        <taxon>Eukaryota</taxon>
        <taxon>Fungi</taxon>
        <taxon>Dikarya</taxon>
        <taxon>Basidiomycota</taxon>
        <taxon>Agaricomycotina</taxon>
        <taxon>Agaricomycetes</taxon>
        <taxon>Agaricomycetidae</taxon>
        <taxon>Agaricales</taxon>
        <taxon>Agaricineae</taxon>
        <taxon>Psathyrellaceae</taxon>
        <taxon>Coprinellus</taxon>
    </lineage>
</organism>
<feature type="domain" description="F-box" evidence="1">
    <location>
        <begin position="6"/>
        <end position="51"/>
    </location>
</feature>
<dbReference type="InterPro" id="IPR036047">
    <property type="entry name" value="F-box-like_dom_sf"/>
</dbReference>
<dbReference type="STRING" id="71717.A0A4Y7T4L6"/>
<reference evidence="2 3" key="1">
    <citation type="journal article" date="2019" name="Nat. Ecol. Evol.">
        <title>Megaphylogeny resolves global patterns of mushroom evolution.</title>
        <authorList>
            <person name="Varga T."/>
            <person name="Krizsan K."/>
            <person name="Foldi C."/>
            <person name="Dima B."/>
            <person name="Sanchez-Garcia M."/>
            <person name="Sanchez-Ramirez S."/>
            <person name="Szollosi G.J."/>
            <person name="Szarkandi J.G."/>
            <person name="Papp V."/>
            <person name="Albert L."/>
            <person name="Andreopoulos W."/>
            <person name="Angelini C."/>
            <person name="Antonin V."/>
            <person name="Barry K.W."/>
            <person name="Bougher N.L."/>
            <person name="Buchanan P."/>
            <person name="Buyck B."/>
            <person name="Bense V."/>
            <person name="Catcheside P."/>
            <person name="Chovatia M."/>
            <person name="Cooper J."/>
            <person name="Damon W."/>
            <person name="Desjardin D."/>
            <person name="Finy P."/>
            <person name="Geml J."/>
            <person name="Haridas S."/>
            <person name="Hughes K."/>
            <person name="Justo A."/>
            <person name="Karasinski D."/>
            <person name="Kautmanova I."/>
            <person name="Kiss B."/>
            <person name="Kocsube S."/>
            <person name="Kotiranta H."/>
            <person name="LaButti K.M."/>
            <person name="Lechner B.E."/>
            <person name="Liimatainen K."/>
            <person name="Lipzen A."/>
            <person name="Lukacs Z."/>
            <person name="Mihaltcheva S."/>
            <person name="Morgado L.N."/>
            <person name="Niskanen T."/>
            <person name="Noordeloos M.E."/>
            <person name="Ohm R.A."/>
            <person name="Ortiz-Santana B."/>
            <person name="Ovrebo C."/>
            <person name="Racz N."/>
            <person name="Riley R."/>
            <person name="Savchenko A."/>
            <person name="Shiryaev A."/>
            <person name="Soop K."/>
            <person name="Spirin V."/>
            <person name="Szebenyi C."/>
            <person name="Tomsovsky M."/>
            <person name="Tulloss R.E."/>
            <person name="Uehling J."/>
            <person name="Grigoriev I.V."/>
            <person name="Vagvolgyi C."/>
            <person name="Papp T."/>
            <person name="Martin F.M."/>
            <person name="Miettinen O."/>
            <person name="Hibbett D.S."/>
            <person name="Nagy L.G."/>
        </authorList>
    </citation>
    <scope>NUCLEOTIDE SEQUENCE [LARGE SCALE GENOMIC DNA]</scope>
    <source>
        <strain evidence="2 3">FP101781</strain>
    </source>
</reference>
<dbReference type="EMBL" id="QPFP01000029">
    <property type="protein sequence ID" value="TEB29116.1"/>
    <property type="molecule type" value="Genomic_DNA"/>
</dbReference>
<dbReference type="Pfam" id="PF12937">
    <property type="entry name" value="F-box-like"/>
    <property type="match status" value="1"/>
</dbReference>
<protein>
    <recommendedName>
        <fullName evidence="1">F-box domain-containing protein</fullName>
    </recommendedName>
</protein>
<gene>
    <name evidence="2" type="ORF">FA13DRAFT_1815590</name>
</gene>